<keyword evidence="2" id="KW-0732">Signal</keyword>
<dbReference type="SUPFAM" id="SSF56925">
    <property type="entry name" value="OMPA-like"/>
    <property type="match status" value="1"/>
</dbReference>
<dbReference type="Gene3D" id="2.40.160.20">
    <property type="match status" value="1"/>
</dbReference>
<dbReference type="AlphaFoldDB" id="A0A9W6GUB6"/>
<evidence type="ECO:0000313" key="3">
    <source>
        <dbReference type="EMBL" id="GLI93055.1"/>
    </source>
</evidence>
<dbReference type="Proteomes" id="UP001144323">
    <property type="component" value="Unassembled WGS sequence"/>
</dbReference>
<organism evidence="3 4">
    <name type="scientific">Methylocystis echinoides</name>
    <dbReference type="NCBI Taxonomy" id="29468"/>
    <lineage>
        <taxon>Bacteria</taxon>
        <taxon>Pseudomonadati</taxon>
        <taxon>Pseudomonadota</taxon>
        <taxon>Alphaproteobacteria</taxon>
        <taxon>Hyphomicrobiales</taxon>
        <taxon>Methylocystaceae</taxon>
        <taxon>Methylocystis</taxon>
    </lineage>
</organism>
<comment type="similarity">
    <text evidence="1">Belongs to the Omp25/RopB family.</text>
</comment>
<dbReference type="RefSeq" id="WP_281802642.1">
    <property type="nucleotide sequence ID" value="NZ_BSEC01000001.1"/>
</dbReference>
<dbReference type="InterPro" id="IPR011250">
    <property type="entry name" value="OMP/PagP_B-barrel"/>
</dbReference>
<evidence type="ECO:0000256" key="1">
    <source>
        <dbReference type="ARBA" id="ARBA00038306"/>
    </source>
</evidence>
<dbReference type="InterPro" id="IPR051692">
    <property type="entry name" value="OMP-like"/>
</dbReference>
<feature type="signal peptide" evidence="2">
    <location>
        <begin position="1"/>
        <end position="23"/>
    </location>
</feature>
<name>A0A9W6GUB6_9HYPH</name>
<dbReference type="PANTHER" id="PTHR34001:SF3">
    <property type="entry name" value="BLL7405 PROTEIN"/>
    <property type="match status" value="1"/>
</dbReference>
<gene>
    <name evidence="3" type="ORF">LMG27198_20470</name>
</gene>
<feature type="chain" id="PRO_5040996689" evidence="2">
    <location>
        <begin position="24"/>
        <end position="342"/>
    </location>
</feature>
<accession>A0A9W6GUB6</accession>
<evidence type="ECO:0000256" key="2">
    <source>
        <dbReference type="SAM" id="SignalP"/>
    </source>
</evidence>
<protein>
    <submittedName>
        <fullName evidence="3">Outer-membrane immunogenic protein</fullName>
    </submittedName>
</protein>
<evidence type="ECO:0000313" key="4">
    <source>
        <dbReference type="Proteomes" id="UP001144323"/>
    </source>
</evidence>
<keyword evidence="4" id="KW-1185">Reference proteome</keyword>
<dbReference type="PANTHER" id="PTHR34001">
    <property type="entry name" value="BLL7405 PROTEIN"/>
    <property type="match status" value="1"/>
</dbReference>
<sequence>MRKELTFAPAMALLIVSTGSSLAADLPSRKEAYVPPPPPPPIWSGFYAGLNAGYGFGANGNVYSSPAISSFNSSENGPCCGSDLVYGGALNNILGLSSLAANSGVTSLNQNGFVGGGQIGYNFQWSPSFVVGIEADIQGAGIRGSGHSIGAGVASTAGDYYTATATSVGANNITAGVDWLGTVRGRIGYLFTPTLLVYATGGLSYGGVYANVTNYSTTSLTFGHPAEAIPLQDIFLSSYSAGSTHTFFGGGQRSQTLVGWNAGGGLEWMFAPNWSVKAEAFYWNLGNMNVPTASFAVAPIPGAYYGAGGEPASSIGVTRINYAGVIARAGVNYHFNWGSLLH</sequence>
<reference evidence="3" key="1">
    <citation type="journal article" date="2023" name="Int. J. Syst. Evol. Microbiol.">
        <title>Methylocystis iwaonis sp. nov., a type II methane-oxidizing bacterium from surface soil of a rice paddy field in Japan, and emended description of the genus Methylocystis (ex Whittenbury et al. 1970) Bowman et al. 1993.</title>
        <authorList>
            <person name="Kaise H."/>
            <person name="Sawadogo J.B."/>
            <person name="Alam M.S."/>
            <person name="Ueno C."/>
            <person name="Dianou D."/>
            <person name="Shinjo R."/>
            <person name="Asakawa S."/>
        </authorList>
    </citation>
    <scope>NUCLEOTIDE SEQUENCE</scope>
    <source>
        <strain evidence="3">LMG27198</strain>
    </source>
</reference>
<proteinExistence type="inferred from homology"/>
<comment type="caution">
    <text evidence="3">The sequence shown here is derived from an EMBL/GenBank/DDBJ whole genome shotgun (WGS) entry which is preliminary data.</text>
</comment>
<dbReference type="EMBL" id="BSEC01000001">
    <property type="protein sequence ID" value="GLI93055.1"/>
    <property type="molecule type" value="Genomic_DNA"/>
</dbReference>